<keyword evidence="3" id="KW-1185">Reference proteome</keyword>
<evidence type="ECO:0000256" key="1">
    <source>
        <dbReference type="SAM" id="MobiDB-lite"/>
    </source>
</evidence>
<dbReference type="EMBL" id="BTSX01000004">
    <property type="protein sequence ID" value="GMS97151.1"/>
    <property type="molecule type" value="Genomic_DNA"/>
</dbReference>
<evidence type="ECO:0000313" key="2">
    <source>
        <dbReference type="EMBL" id="GMS97151.1"/>
    </source>
</evidence>
<dbReference type="AlphaFoldDB" id="A0AAV5TS75"/>
<evidence type="ECO:0000313" key="3">
    <source>
        <dbReference type="Proteomes" id="UP001432027"/>
    </source>
</evidence>
<reference evidence="2" key="1">
    <citation type="submission" date="2023-10" db="EMBL/GenBank/DDBJ databases">
        <title>Genome assembly of Pristionchus species.</title>
        <authorList>
            <person name="Yoshida K."/>
            <person name="Sommer R.J."/>
        </authorList>
    </citation>
    <scope>NUCLEOTIDE SEQUENCE</scope>
    <source>
        <strain evidence="2">RS0144</strain>
    </source>
</reference>
<sequence>MCADFARVSRKHAGFPDSDNEPAYLSVSLVAVFHCCLLAYHFRSEFMEQPSLQRDVDSDYDSDDNASGRVNV</sequence>
<gene>
    <name evidence="2" type="ORF">PENTCL1PPCAC_19326</name>
</gene>
<dbReference type="Proteomes" id="UP001432027">
    <property type="component" value="Unassembled WGS sequence"/>
</dbReference>
<feature type="region of interest" description="Disordered" evidence="1">
    <location>
        <begin position="53"/>
        <end position="72"/>
    </location>
</feature>
<accession>A0AAV5TS75</accession>
<protein>
    <submittedName>
        <fullName evidence="2">Uncharacterized protein</fullName>
    </submittedName>
</protein>
<name>A0AAV5TS75_9BILA</name>
<comment type="caution">
    <text evidence="2">The sequence shown here is derived from an EMBL/GenBank/DDBJ whole genome shotgun (WGS) entry which is preliminary data.</text>
</comment>
<organism evidence="2 3">
    <name type="scientific">Pristionchus entomophagus</name>
    <dbReference type="NCBI Taxonomy" id="358040"/>
    <lineage>
        <taxon>Eukaryota</taxon>
        <taxon>Metazoa</taxon>
        <taxon>Ecdysozoa</taxon>
        <taxon>Nematoda</taxon>
        <taxon>Chromadorea</taxon>
        <taxon>Rhabditida</taxon>
        <taxon>Rhabditina</taxon>
        <taxon>Diplogasteromorpha</taxon>
        <taxon>Diplogasteroidea</taxon>
        <taxon>Neodiplogasteridae</taxon>
        <taxon>Pristionchus</taxon>
    </lineage>
</organism>
<feature type="region of interest" description="Disordered" evidence="1">
    <location>
        <begin position="1"/>
        <end position="21"/>
    </location>
</feature>
<proteinExistence type="predicted"/>